<feature type="region of interest" description="Disordered" evidence="1">
    <location>
        <begin position="449"/>
        <end position="487"/>
    </location>
</feature>
<dbReference type="EMBL" id="KI545978">
    <property type="protein sequence ID" value="EST48755.1"/>
    <property type="molecule type" value="Genomic_DNA"/>
</dbReference>
<sequence length="648" mass="72867">MNYIPKKTTTPLTQTLQLGDTGVYMPQQVDKYDQQSKRMQTLVSKLSKSQQVRTQSPQRMTLPQNSLVQKSLKNSPNVDFVPKKIGYVKVQQITSKIKEPPEEPHQQFQFCQNLDKYLVRQHKNSVDISLIKNDLKQTLDIDDCLDSNEENKDWIPNQIKQIQPNVAINTQKQVKGRFAGQLTHADSCQQNQLDIMQMAAQAASENLDGEQGTDINTLHETKHQPREANSRLAQAKNKDELDMEPSDANIEDAPPKSSAVTKSRYANHAQPDDDEDDEEPVSTPVHASQQKQEVPRGVRNLGLQHADSCQQNQMDIMRDAALASAREMDAQGAAGKNVKTTDLSNLGESSDISDIQLQTTEPQKLTQQRLKLNVPVFGETSSRFKNQQTVDDIQEEETASESDEAETYLPPQHLAKTNRNNLMLQHVDSYTQNQFEVFQIAQQIQNDSESFKNRKSALTNRENSNSAQQEAPKIAKRERLSRQLSHQDSCTQNQFEILSAASQILMDAELKSARGYKPNSIISHVGAEKVIPVRFGGSLQHMDSCTEDQRSILQMAEEIQSKEYNNESALSVRDFKYHDRKQNILVDSNAGLSALGTGIKPVQSGLLSQMLTQVGDSDQAFQRPEYLTDTGSFNLQREVLKCDGGFNK</sequence>
<dbReference type="AlphaFoldDB" id="V6LW15"/>
<evidence type="ECO:0000313" key="2">
    <source>
        <dbReference type="EMBL" id="EST48755.1"/>
    </source>
</evidence>
<gene>
    <name evidence="2" type="ORF">SS50377_jh027</name>
</gene>
<protein>
    <submittedName>
        <fullName evidence="2">Uncharacterized protein</fullName>
    </submittedName>
</protein>
<feature type="region of interest" description="Disordered" evidence="1">
    <location>
        <begin position="387"/>
        <end position="407"/>
    </location>
</feature>
<feature type="compositionally biased region" description="Acidic residues" evidence="1">
    <location>
        <begin position="392"/>
        <end position="406"/>
    </location>
</feature>
<feature type="compositionally biased region" description="Polar residues" evidence="1">
    <location>
        <begin position="456"/>
        <end position="469"/>
    </location>
</feature>
<name>V6LW15_9EUKA</name>
<organism evidence="2">
    <name type="scientific">Spironucleus salmonicida</name>
    <dbReference type="NCBI Taxonomy" id="348837"/>
    <lineage>
        <taxon>Eukaryota</taxon>
        <taxon>Metamonada</taxon>
        <taxon>Diplomonadida</taxon>
        <taxon>Hexamitidae</taxon>
        <taxon>Hexamitinae</taxon>
        <taxon>Spironucleus</taxon>
    </lineage>
</organism>
<evidence type="ECO:0000256" key="1">
    <source>
        <dbReference type="SAM" id="MobiDB-lite"/>
    </source>
</evidence>
<accession>V6LW15</accession>
<proteinExistence type="predicted"/>
<reference evidence="2" key="1">
    <citation type="journal article" date="2014" name="PLoS Genet.">
        <title>The Genome of Spironucleus salmonicida Highlights a Fish Pathogen Adapted to Fluctuating Environments.</title>
        <authorList>
            <person name="Xu F."/>
            <person name="Jerlstrom-Hultqvist J."/>
            <person name="Einarsson E."/>
            <person name="Astvaldsson A."/>
            <person name="Svard S.G."/>
            <person name="Andersson J.O."/>
        </authorList>
    </citation>
    <scope>NUCLEOTIDE SEQUENCE</scope>
</reference>
<dbReference type="VEuPathDB" id="GiardiaDB:SS50377_22907"/>
<feature type="region of interest" description="Disordered" evidence="1">
    <location>
        <begin position="235"/>
        <end position="295"/>
    </location>
</feature>